<keyword evidence="2" id="KW-1185">Reference proteome</keyword>
<gene>
    <name evidence="1" type="ORF">R77569_04574</name>
</gene>
<reference evidence="1 2" key="1">
    <citation type="submission" date="2023-07" db="EMBL/GenBank/DDBJ databases">
        <authorList>
            <person name="Peeters C."/>
        </authorList>
    </citation>
    <scope>NUCLEOTIDE SEQUENCE [LARGE SCALE GENOMIC DNA]</scope>
    <source>
        <strain evidence="1 2">R-77569</strain>
    </source>
</reference>
<protein>
    <submittedName>
        <fullName evidence="1">Uncharacterized protein</fullName>
    </submittedName>
</protein>
<proteinExistence type="predicted"/>
<evidence type="ECO:0000313" key="1">
    <source>
        <dbReference type="EMBL" id="CAJ0896207.1"/>
    </source>
</evidence>
<dbReference type="RefSeq" id="WP_316897239.1">
    <property type="nucleotide sequence ID" value="NZ_CAUDKV010000027.1"/>
</dbReference>
<comment type="caution">
    <text evidence="1">The sequence shown here is derived from an EMBL/GenBank/DDBJ whole genome shotgun (WGS) entry which is preliminary data.</text>
</comment>
<dbReference type="Proteomes" id="UP001190452">
    <property type="component" value="Unassembled WGS sequence"/>
</dbReference>
<sequence>MVGVVLENGKPAAWEIWQVLDHLHRFTRKAQAHVLGLLPFSLQYDTLSDLDRNAILNALHAEAA</sequence>
<organism evidence="1 2">
    <name type="scientific">Ralstonia mannitolilytica</name>
    <dbReference type="NCBI Taxonomy" id="105219"/>
    <lineage>
        <taxon>Bacteria</taxon>
        <taxon>Pseudomonadati</taxon>
        <taxon>Pseudomonadota</taxon>
        <taxon>Betaproteobacteria</taxon>
        <taxon>Burkholderiales</taxon>
        <taxon>Burkholderiaceae</taxon>
        <taxon>Ralstonia</taxon>
    </lineage>
</organism>
<dbReference type="EMBL" id="CAUDKV010000027">
    <property type="protein sequence ID" value="CAJ0896207.1"/>
    <property type="molecule type" value="Genomic_DNA"/>
</dbReference>
<accession>A0ABN9KL42</accession>
<evidence type="ECO:0000313" key="2">
    <source>
        <dbReference type="Proteomes" id="UP001190452"/>
    </source>
</evidence>
<name>A0ABN9KL42_9RALS</name>